<dbReference type="Gene3D" id="2.60.120.330">
    <property type="entry name" value="B-lactam Antibiotic, Isopenicillin N Synthase, Chain"/>
    <property type="match status" value="1"/>
</dbReference>
<dbReference type="SUPFAM" id="SSF51197">
    <property type="entry name" value="Clavaminate synthase-like"/>
    <property type="match status" value="1"/>
</dbReference>
<accession>A0AAE1JYK5</accession>
<dbReference type="Proteomes" id="UP001293593">
    <property type="component" value="Unassembled WGS sequence"/>
</dbReference>
<dbReference type="EMBL" id="JAWXYG010000003">
    <property type="protein sequence ID" value="KAK4277938.1"/>
    <property type="molecule type" value="Genomic_DNA"/>
</dbReference>
<dbReference type="InterPro" id="IPR027443">
    <property type="entry name" value="IPNS-like_sf"/>
</dbReference>
<protein>
    <submittedName>
        <fullName evidence="1">Uncharacterized protein</fullName>
    </submittedName>
</protein>
<evidence type="ECO:0000313" key="1">
    <source>
        <dbReference type="EMBL" id="KAK4277938.1"/>
    </source>
</evidence>
<evidence type="ECO:0000313" key="2">
    <source>
        <dbReference type="Proteomes" id="UP001293593"/>
    </source>
</evidence>
<dbReference type="AlphaFoldDB" id="A0AAE1JYK5"/>
<organism evidence="1 2">
    <name type="scientific">Acacia crassicarpa</name>
    <name type="common">northern wattle</name>
    <dbReference type="NCBI Taxonomy" id="499986"/>
    <lineage>
        <taxon>Eukaryota</taxon>
        <taxon>Viridiplantae</taxon>
        <taxon>Streptophyta</taxon>
        <taxon>Embryophyta</taxon>
        <taxon>Tracheophyta</taxon>
        <taxon>Spermatophyta</taxon>
        <taxon>Magnoliopsida</taxon>
        <taxon>eudicotyledons</taxon>
        <taxon>Gunneridae</taxon>
        <taxon>Pentapetalae</taxon>
        <taxon>rosids</taxon>
        <taxon>fabids</taxon>
        <taxon>Fabales</taxon>
        <taxon>Fabaceae</taxon>
        <taxon>Caesalpinioideae</taxon>
        <taxon>mimosoid clade</taxon>
        <taxon>Acacieae</taxon>
        <taxon>Acacia</taxon>
    </lineage>
</organism>
<gene>
    <name evidence="1" type="ORF">QN277_015856</name>
</gene>
<reference evidence="1" key="1">
    <citation type="submission" date="2023-10" db="EMBL/GenBank/DDBJ databases">
        <title>Chromosome-level genome of the transformable northern wattle, Acacia crassicarpa.</title>
        <authorList>
            <person name="Massaro I."/>
            <person name="Sinha N.R."/>
            <person name="Poethig S."/>
            <person name="Leichty A.R."/>
        </authorList>
    </citation>
    <scope>NUCLEOTIDE SEQUENCE</scope>
    <source>
        <strain evidence="1">Acra3RX</strain>
        <tissue evidence="1">Leaf</tissue>
    </source>
</reference>
<name>A0AAE1JYK5_9FABA</name>
<sequence length="93" mass="10844">MEMKSESNYMEEDGGLGWVKSLPVPSVQEMANNDSRTIPHRYIRDHKDRPLLDDKLSPTNPSKIPIIDFSLLAKRDQHELNKLQFPCQDWGFF</sequence>
<keyword evidence="2" id="KW-1185">Reference proteome</keyword>
<comment type="caution">
    <text evidence="1">The sequence shown here is derived from an EMBL/GenBank/DDBJ whole genome shotgun (WGS) entry which is preliminary data.</text>
</comment>
<proteinExistence type="predicted"/>